<keyword evidence="6" id="KW-1185">Reference proteome</keyword>
<dbReference type="PANTHER" id="PTHR43280:SF2">
    <property type="entry name" value="HTH-TYPE TRANSCRIPTIONAL REGULATOR EXSA"/>
    <property type="match status" value="1"/>
</dbReference>
<dbReference type="Pfam" id="PF12833">
    <property type="entry name" value="HTH_18"/>
    <property type="match status" value="1"/>
</dbReference>
<dbReference type="InterPro" id="IPR020449">
    <property type="entry name" value="Tscrpt_reg_AraC-type_HTH"/>
</dbReference>
<dbReference type="GO" id="GO:0043565">
    <property type="term" value="F:sequence-specific DNA binding"/>
    <property type="evidence" value="ECO:0007669"/>
    <property type="project" value="InterPro"/>
</dbReference>
<dbReference type="PANTHER" id="PTHR43280">
    <property type="entry name" value="ARAC-FAMILY TRANSCRIPTIONAL REGULATOR"/>
    <property type="match status" value="1"/>
</dbReference>
<dbReference type="Proteomes" id="UP000461880">
    <property type="component" value="Unassembled WGS sequence"/>
</dbReference>
<dbReference type="Gene3D" id="1.10.10.60">
    <property type="entry name" value="Homeodomain-like"/>
    <property type="match status" value="2"/>
</dbReference>
<keyword evidence="2" id="KW-0238">DNA-binding</keyword>
<dbReference type="PRINTS" id="PR00032">
    <property type="entry name" value="HTHARAC"/>
</dbReference>
<protein>
    <submittedName>
        <fullName evidence="5">Helix-turn-helix transcriptional regulator</fullName>
    </submittedName>
</protein>
<evidence type="ECO:0000313" key="5">
    <source>
        <dbReference type="EMBL" id="MSS58268.1"/>
    </source>
</evidence>
<evidence type="ECO:0000259" key="4">
    <source>
        <dbReference type="PROSITE" id="PS01124"/>
    </source>
</evidence>
<evidence type="ECO:0000256" key="2">
    <source>
        <dbReference type="ARBA" id="ARBA00023125"/>
    </source>
</evidence>
<evidence type="ECO:0000256" key="1">
    <source>
        <dbReference type="ARBA" id="ARBA00023015"/>
    </source>
</evidence>
<dbReference type="PROSITE" id="PS01124">
    <property type="entry name" value="HTH_ARAC_FAMILY_2"/>
    <property type="match status" value="1"/>
</dbReference>
<reference evidence="5 6" key="1">
    <citation type="submission" date="2019-08" db="EMBL/GenBank/DDBJ databases">
        <title>In-depth cultivation of the pig gut microbiome towards novel bacterial diversity and tailored functional studies.</title>
        <authorList>
            <person name="Wylensek D."/>
            <person name="Hitch T.C.A."/>
            <person name="Clavel T."/>
        </authorList>
    </citation>
    <scope>NUCLEOTIDE SEQUENCE [LARGE SCALE GENOMIC DNA]</scope>
    <source>
        <strain evidence="5 6">Oil+RF-744-GAM-WT-6</strain>
    </source>
</reference>
<keyword evidence="1" id="KW-0805">Transcription regulation</keyword>
<feature type="domain" description="HTH araC/xylS-type" evidence="4">
    <location>
        <begin position="180"/>
        <end position="277"/>
    </location>
</feature>
<dbReference type="EMBL" id="VUMN01000009">
    <property type="protein sequence ID" value="MSS58268.1"/>
    <property type="molecule type" value="Genomic_DNA"/>
</dbReference>
<comment type="caution">
    <text evidence="5">The sequence shown here is derived from an EMBL/GenBank/DDBJ whole genome shotgun (WGS) entry which is preliminary data.</text>
</comment>
<dbReference type="SMART" id="SM00342">
    <property type="entry name" value="HTH_ARAC"/>
    <property type="match status" value="1"/>
</dbReference>
<dbReference type="InterPro" id="IPR018060">
    <property type="entry name" value="HTH_AraC"/>
</dbReference>
<gene>
    <name evidence="5" type="ORF">FYJ51_05040</name>
</gene>
<dbReference type="InterPro" id="IPR009057">
    <property type="entry name" value="Homeodomain-like_sf"/>
</dbReference>
<evidence type="ECO:0000256" key="3">
    <source>
        <dbReference type="ARBA" id="ARBA00023163"/>
    </source>
</evidence>
<dbReference type="GO" id="GO:0003700">
    <property type="term" value="F:DNA-binding transcription factor activity"/>
    <property type="evidence" value="ECO:0007669"/>
    <property type="project" value="InterPro"/>
</dbReference>
<sequence length="280" mass="32350">MSGFYLESGRISAIIGDRKFMEKVTRKKNASGTTSFFTILHSIEPCTLLFSERRYVMEKGDLMLCRQNSSFVSTAPLDCVNYRKSCLDPLFYSQISDCRIIYDFLSIPHPEDEHLFFHSAGDADIASLFRFLLQELSLGDSYTGKNVSLFTVALLTYLDRKRPEQLLLQNSTMVAENRFGKIMKYIGDHYPTCTLQEVAEKFGYNPSYLSTRFQKITGETFSHKLQSIRLLQAERLLLTTDLTVEQISSQVGFHDKSHFIRNFRDTYGETPSRYRKNHKL</sequence>
<keyword evidence="3" id="KW-0804">Transcription</keyword>
<dbReference type="InterPro" id="IPR018062">
    <property type="entry name" value="HTH_AraC-typ_CS"/>
</dbReference>
<dbReference type="PROSITE" id="PS00041">
    <property type="entry name" value="HTH_ARAC_FAMILY_1"/>
    <property type="match status" value="1"/>
</dbReference>
<evidence type="ECO:0000313" key="6">
    <source>
        <dbReference type="Proteomes" id="UP000461880"/>
    </source>
</evidence>
<name>A0A7X2NSE7_9FIRM</name>
<accession>A0A7X2NSE7</accession>
<dbReference type="AlphaFoldDB" id="A0A7X2NSE7"/>
<proteinExistence type="predicted"/>
<dbReference type="SUPFAM" id="SSF46689">
    <property type="entry name" value="Homeodomain-like"/>
    <property type="match status" value="2"/>
</dbReference>
<organism evidence="5 6">
    <name type="scientific">Stecheria intestinalis</name>
    <dbReference type="NCBI Taxonomy" id="2606630"/>
    <lineage>
        <taxon>Bacteria</taxon>
        <taxon>Bacillati</taxon>
        <taxon>Bacillota</taxon>
        <taxon>Erysipelotrichia</taxon>
        <taxon>Erysipelotrichales</taxon>
        <taxon>Erysipelotrichaceae</taxon>
        <taxon>Stecheria</taxon>
    </lineage>
</organism>